<dbReference type="CDD" id="cd18808">
    <property type="entry name" value="SF1_C_Upf1"/>
    <property type="match status" value="1"/>
</dbReference>
<dbReference type="InterPro" id="IPR027417">
    <property type="entry name" value="P-loop_NTPase"/>
</dbReference>
<dbReference type="GO" id="GO:0016787">
    <property type="term" value="F:hydrolase activity"/>
    <property type="evidence" value="ECO:0007669"/>
    <property type="project" value="UniProtKB-KW"/>
</dbReference>
<dbReference type="Pfam" id="PF13087">
    <property type="entry name" value="AAA_12"/>
    <property type="match status" value="1"/>
</dbReference>
<dbReference type="GO" id="GO:0005524">
    <property type="term" value="F:ATP binding"/>
    <property type="evidence" value="ECO:0007669"/>
    <property type="project" value="UniProtKB-KW"/>
</dbReference>
<dbReference type="PANTHER" id="PTHR43788">
    <property type="entry name" value="DNA2/NAM7 HELICASE FAMILY MEMBER"/>
    <property type="match status" value="1"/>
</dbReference>
<dbReference type="Pfam" id="PF13086">
    <property type="entry name" value="AAA_11"/>
    <property type="match status" value="1"/>
</dbReference>
<proteinExistence type="inferred from homology"/>
<reference evidence="9 10" key="1">
    <citation type="journal article" date="2015" name="Antonie Van Leeuwenhoek">
        <title>Oceanobacillus bengalensis sp. nov., a bacterium isolated from seawater of the Bay of Bengal.</title>
        <authorList>
            <person name="Yongchang O."/>
            <person name="Xiang W."/>
            <person name="Wang G."/>
        </authorList>
    </citation>
    <scope>NUCLEOTIDE SEQUENCE [LARGE SCALE GENOMIC DNA]</scope>
    <source>
        <strain evidence="9 10">MCCC 1K00260</strain>
    </source>
</reference>
<evidence type="ECO:0000259" key="8">
    <source>
        <dbReference type="Pfam" id="PF13087"/>
    </source>
</evidence>
<dbReference type="SUPFAM" id="SSF52540">
    <property type="entry name" value="P-loop containing nucleoside triphosphate hydrolases"/>
    <property type="match status" value="1"/>
</dbReference>
<dbReference type="AlphaFoldDB" id="A0A494Z3Q5"/>
<keyword evidence="2" id="KW-0547">Nucleotide-binding</keyword>
<dbReference type="PANTHER" id="PTHR43788:SF8">
    <property type="entry name" value="DNA-BINDING PROTEIN SMUBP-2"/>
    <property type="match status" value="1"/>
</dbReference>
<evidence type="ECO:0000256" key="1">
    <source>
        <dbReference type="ARBA" id="ARBA00007913"/>
    </source>
</evidence>
<evidence type="ECO:0000313" key="10">
    <source>
        <dbReference type="Proteomes" id="UP000281813"/>
    </source>
</evidence>
<evidence type="ECO:0000256" key="2">
    <source>
        <dbReference type="ARBA" id="ARBA00022741"/>
    </source>
</evidence>
<evidence type="ECO:0000256" key="6">
    <source>
        <dbReference type="SAM" id="Coils"/>
    </source>
</evidence>
<protein>
    <recommendedName>
        <fullName evidence="11">DNA helicase</fullName>
    </recommendedName>
</protein>
<evidence type="ECO:0000259" key="7">
    <source>
        <dbReference type="Pfam" id="PF13086"/>
    </source>
</evidence>
<dbReference type="InterPro" id="IPR047187">
    <property type="entry name" value="SF1_C_Upf1"/>
</dbReference>
<keyword evidence="4" id="KW-0347">Helicase</keyword>
<dbReference type="RefSeq" id="WP_121129452.1">
    <property type="nucleotide sequence ID" value="NZ_JBHUFK010000041.1"/>
</dbReference>
<evidence type="ECO:0000256" key="4">
    <source>
        <dbReference type="ARBA" id="ARBA00022806"/>
    </source>
</evidence>
<keyword evidence="3" id="KW-0378">Hydrolase</keyword>
<feature type="domain" description="DNA2/NAM7 helicase-like C-terminal" evidence="8">
    <location>
        <begin position="397"/>
        <end position="582"/>
    </location>
</feature>
<dbReference type="InterPro" id="IPR041679">
    <property type="entry name" value="DNA2/NAM7-like_C"/>
</dbReference>
<accession>A0A494Z3Q5</accession>
<evidence type="ECO:0008006" key="11">
    <source>
        <dbReference type="Google" id="ProtNLM"/>
    </source>
</evidence>
<keyword evidence="6" id="KW-0175">Coiled coil</keyword>
<sequence length="861" mass="98328">MATIQDIISQWKKALQIEINFLKKQGGNRIVISDGKCIRNHDNGATYWFSLTSEATLPDGSAIRIEYKGKQFHGRVISVQGFDVVLEMDTYFGDEVDEAFLYSEAWELLVELTKRLDEMIEKPKKLKRVTRLLLANSPTKHPKEKIKNALHEVILRAKYNPTTYIWGPPGTGKTYTLARAIAKHYEAGKKILVMAHSNAAVDVLTLEVANYVREKNRWKTGDIVRNGYSADPRINGQADLLASQLVELENPTLQEKIESLERERYQLQRMFSHKNRDLLAEVESKLKLLRASRKKKEGQYVKEASVLGVTLSKAAIDSNVFERDFDLIVIDEVSMAYVPQIAFATSLGRKVVVCGDFKQLPPIAMAEYKIVDKWLKRDIFQVAKIEEKIANGELHPNLFMLNKQRRMHPAISSFTNHFIYQDKVTDHQAVRKIRDPITAKKPFNGEAGILVDVSKMGAYSLKEAATESRYNLISALLSLQFILSAKADGMKSIGVIAPYRAQARLLSACIQDIIPENTEKKADEKIVAATVHKFQGSERDMIVFDNVDSYPQPRPGKLLTDATSERLINVAVTRARAKFINIVDRDFIQNRITKNKATRALSDHLSEHNKTYSRHELLDILTETYNQNMQWFSAEDLSMIVKDIRSANKITISAPYPAKIDKKIWAVLREVKKKAEIIFITPKKDSIALQSYGHIPRDLVMPFIEMDKKIMWVGTPVMNNTSFESSPEAPFIMCRLVAKNVISLLYRYFNLQKPQYDREEIEQKVVSHRNTYTLSKYISIWDRCPTCQSSRKVEVSKGNITLVCSHCGTRGRMRYILERYIEYVDLRCKACNGVLDVPEDDRNMGVECSRCNVRVNIDSLL</sequence>
<dbReference type="Proteomes" id="UP000281813">
    <property type="component" value="Unassembled WGS sequence"/>
</dbReference>
<evidence type="ECO:0000256" key="5">
    <source>
        <dbReference type="ARBA" id="ARBA00022840"/>
    </source>
</evidence>
<dbReference type="Gene3D" id="3.40.50.300">
    <property type="entry name" value="P-loop containing nucleotide triphosphate hydrolases"/>
    <property type="match status" value="2"/>
</dbReference>
<organism evidence="9 10">
    <name type="scientific">Oceanobacillus bengalensis</name>
    <dbReference type="NCBI Taxonomy" id="1435466"/>
    <lineage>
        <taxon>Bacteria</taxon>
        <taxon>Bacillati</taxon>
        <taxon>Bacillota</taxon>
        <taxon>Bacilli</taxon>
        <taxon>Bacillales</taxon>
        <taxon>Bacillaceae</taxon>
        <taxon>Oceanobacillus</taxon>
    </lineage>
</organism>
<dbReference type="OrthoDB" id="9757917at2"/>
<comment type="caution">
    <text evidence="9">The sequence shown here is derived from an EMBL/GenBank/DDBJ whole genome shotgun (WGS) entry which is preliminary data.</text>
</comment>
<feature type="coiled-coil region" evidence="6">
    <location>
        <begin position="243"/>
        <end position="299"/>
    </location>
</feature>
<keyword evidence="10" id="KW-1185">Reference proteome</keyword>
<dbReference type="EMBL" id="RBZO01000006">
    <property type="protein sequence ID" value="RKQ17122.1"/>
    <property type="molecule type" value="Genomic_DNA"/>
</dbReference>
<gene>
    <name evidence="9" type="ORF">D8M05_05480</name>
</gene>
<comment type="similarity">
    <text evidence="1">Belongs to the DNA2/NAM7 helicase family.</text>
</comment>
<feature type="domain" description="DNA2/NAM7 helicase helicase" evidence="7">
    <location>
        <begin position="152"/>
        <end position="365"/>
    </location>
</feature>
<keyword evidence="5" id="KW-0067">ATP-binding</keyword>
<name>A0A494Z3Q5_9BACI</name>
<evidence type="ECO:0000256" key="3">
    <source>
        <dbReference type="ARBA" id="ARBA00022801"/>
    </source>
</evidence>
<dbReference type="InterPro" id="IPR050534">
    <property type="entry name" value="Coronavir_polyprotein_1ab"/>
</dbReference>
<dbReference type="GO" id="GO:0043139">
    <property type="term" value="F:5'-3' DNA helicase activity"/>
    <property type="evidence" value="ECO:0007669"/>
    <property type="project" value="TreeGrafter"/>
</dbReference>
<evidence type="ECO:0000313" key="9">
    <source>
        <dbReference type="EMBL" id="RKQ17122.1"/>
    </source>
</evidence>
<dbReference type="InterPro" id="IPR041677">
    <property type="entry name" value="DNA2/NAM7_AAA_11"/>
</dbReference>